<dbReference type="SUPFAM" id="SSF158446">
    <property type="entry name" value="IVS-encoded protein-like"/>
    <property type="match status" value="1"/>
</dbReference>
<protein>
    <submittedName>
        <fullName evidence="1">Four helix bundle protein</fullName>
    </submittedName>
</protein>
<proteinExistence type="predicted"/>
<accession>A0ABP7R9W4</accession>
<keyword evidence="2" id="KW-1185">Reference proteome</keyword>
<gene>
    <name evidence="1" type="ORF">GCM10022408_01290</name>
</gene>
<dbReference type="Gene3D" id="1.20.1440.60">
    <property type="entry name" value="23S rRNA-intervening sequence"/>
    <property type="match status" value="1"/>
</dbReference>
<name>A0ABP7R9W4_9BACT</name>
<reference evidence="2" key="1">
    <citation type="journal article" date="2019" name="Int. J. Syst. Evol. Microbiol.">
        <title>The Global Catalogue of Microorganisms (GCM) 10K type strain sequencing project: providing services to taxonomists for standard genome sequencing and annotation.</title>
        <authorList>
            <consortium name="The Broad Institute Genomics Platform"/>
            <consortium name="The Broad Institute Genome Sequencing Center for Infectious Disease"/>
            <person name="Wu L."/>
            <person name="Ma J."/>
        </authorList>
    </citation>
    <scope>NUCLEOTIDE SEQUENCE [LARGE SCALE GENOMIC DNA]</scope>
    <source>
        <strain evidence="2">JCM 17224</strain>
    </source>
</reference>
<sequence length="131" mass="15347">MTVIALVMDKVEQQNYKDLRVWQHSRELVKLIYLLTQSFPDEEKFGLTNQMRRAAVSVPSNISEGSGRQHPKDTIQFLVLARGSLYELETQCYLAFDLSFINQEQLQYIEEKIVHCIQLVQGFIRYYRSLG</sequence>
<organism evidence="1 2">
    <name type="scientific">Hymenobacter fastidiosus</name>
    <dbReference type="NCBI Taxonomy" id="486264"/>
    <lineage>
        <taxon>Bacteria</taxon>
        <taxon>Pseudomonadati</taxon>
        <taxon>Bacteroidota</taxon>
        <taxon>Cytophagia</taxon>
        <taxon>Cytophagales</taxon>
        <taxon>Hymenobacteraceae</taxon>
        <taxon>Hymenobacter</taxon>
    </lineage>
</organism>
<dbReference type="InterPro" id="IPR012657">
    <property type="entry name" value="23S_rRNA-intervening_sequence"/>
</dbReference>
<evidence type="ECO:0000313" key="2">
    <source>
        <dbReference type="Proteomes" id="UP001500567"/>
    </source>
</evidence>
<dbReference type="Pfam" id="PF05635">
    <property type="entry name" value="23S_rRNA_IVP"/>
    <property type="match status" value="1"/>
</dbReference>
<dbReference type="PANTHER" id="PTHR38471:SF2">
    <property type="entry name" value="FOUR HELIX BUNDLE PROTEIN"/>
    <property type="match status" value="1"/>
</dbReference>
<dbReference type="Proteomes" id="UP001500567">
    <property type="component" value="Unassembled WGS sequence"/>
</dbReference>
<comment type="caution">
    <text evidence="1">The sequence shown here is derived from an EMBL/GenBank/DDBJ whole genome shotgun (WGS) entry which is preliminary data.</text>
</comment>
<dbReference type="InterPro" id="IPR036583">
    <property type="entry name" value="23S_rRNA_IVS_sf"/>
</dbReference>
<dbReference type="CDD" id="cd16377">
    <property type="entry name" value="23S_rRNA_IVP_like"/>
    <property type="match status" value="1"/>
</dbReference>
<dbReference type="EMBL" id="BAABDJ010000001">
    <property type="protein sequence ID" value="GAA3994636.1"/>
    <property type="molecule type" value="Genomic_DNA"/>
</dbReference>
<dbReference type="NCBIfam" id="TIGR02436">
    <property type="entry name" value="four helix bundle protein"/>
    <property type="match status" value="1"/>
</dbReference>
<evidence type="ECO:0000313" key="1">
    <source>
        <dbReference type="EMBL" id="GAA3994636.1"/>
    </source>
</evidence>
<dbReference type="PANTHER" id="PTHR38471">
    <property type="entry name" value="FOUR HELIX BUNDLE PROTEIN"/>
    <property type="match status" value="1"/>
</dbReference>